<evidence type="ECO:0000256" key="6">
    <source>
        <dbReference type="ARBA" id="ARBA00023244"/>
    </source>
</evidence>
<comment type="pathway">
    <text evidence="1 8 9">Porphyrin-containing compound metabolism; protoporphyrin-IX biosynthesis; 5-aminolevulinate from L-glutamyl-tRNA(Glu): step 1/2.</text>
</comment>
<dbReference type="PANTHER" id="PTHR43013:SF1">
    <property type="entry name" value="GLUTAMYL-TRNA REDUCTASE"/>
    <property type="match status" value="1"/>
</dbReference>
<comment type="subunit">
    <text evidence="8">Homodimer.</text>
</comment>
<feature type="active site" description="Nucleophile" evidence="8">
    <location>
        <position position="58"/>
    </location>
</feature>
<dbReference type="Pfam" id="PF01488">
    <property type="entry name" value="Shikimate_DH"/>
    <property type="match status" value="1"/>
</dbReference>
<dbReference type="PROSITE" id="PS00747">
    <property type="entry name" value="GLUTR"/>
    <property type="match status" value="1"/>
</dbReference>
<comment type="similarity">
    <text evidence="2 8 9">Belongs to the glutamyl-tRNA reductase family.</text>
</comment>
<evidence type="ECO:0000256" key="5">
    <source>
        <dbReference type="ARBA" id="ARBA00023002"/>
    </source>
</evidence>
<evidence type="ECO:0000256" key="7">
    <source>
        <dbReference type="ARBA" id="ARBA00047464"/>
    </source>
</evidence>
<dbReference type="InterPro" id="IPR006151">
    <property type="entry name" value="Shikm_DH/Glu-tRNA_Rdtase"/>
</dbReference>
<evidence type="ECO:0000259" key="11">
    <source>
        <dbReference type="Pfam" id="PF01488"/>
    </source>
</evidence>
<keyword evidence="5 8" id="KW-0560">Oxidoreductase</keyword>
<dbReference type="SUPFAM" id="SSF51735">
    <property type="entry name" value="NAD(P)-binding Rossmann-fold domains"/>
    <property type="match status" value="1"/>
</dbReference>
<gene>
    <name evidence="8 13" type="primary">hemA</name>
    <name evidence="13" type="ORF">ACFSTG_06020</name>
</gene>
<comment type="function">
    <text evidence="8">Catalyzes the NADPH-dependent reduction of glutamyl-tRNA(Glu) to glutamate 1-semialdehyde (GSA).</text>
</comment>
<feature type="domain" description="Glutamyl-tRNA reductase N-terminal" evidence="12">
    <location>
        <begin position="15"/>
        <end position="160"/>
    </location>
</feature>
<comment type="catalytic activity">
    <reaction evidence="7 8 9">
        <text>(S)-4-amino-5-oxopentanoate + tRNA(Glu) + NADP(+) = L-glutamyl-tRNA(Glu) + NADPH + H(+)</text>
        <dbReference type="Rhea" id="RHEA:12344"/>
        <dbReference type="Rhea" id="RHEA-COMP:9663"/>
        <dbReference type="Rhea" id="RHEA-COMP:9680"/>
        <dbReference type="ChEBI" id="CHEBI:15378"/>
        <dbReference type="ChEBI" id="CHEBI:57501"/>
        <dbReference type="ChEBI" id="CHEBI:57783"/>
        <dbReference type="ChEBI" id="CHEBI:58349"/>
        <dbReference type="ChEBI" id="CHEBI:78442"/>
        <dbReference type="ChEBI" id="CHEBI:78520"/>
        <dbReference type="EC" id="1.2.1.70"/>
    </reaction>
</comment>
<feature type="domain" description="Quinate/shikimate 5-dehydrogenase/glutamyl-tRNA reductase" evidence="11">
    <location>
        <begin position="181"/>
        <end position="304"/>
    </location>
</feature>
<sequence length="419" mass="47721">MEDYNISRGKHFYTIGLSYKKADAEIRGHFSLDDQGKKNLLLQAKEEGIDGLIVTSTCNRTEIYGFAQHPFQLIKLLCEHTHGTVEEFEKVAYVYKNKEAISHMFRVGTGLDSQILGDFEIISQLKTAFIQSRDAGVANPFFERLINAVIQASKRIKNETQISSGATSVSFASVQYILQNYENPAEKNILLFGTGKIGRNTCENLVKHTGNHKITLINRTKNKAEKIAGKFDLTVKDYADLQAEIRQADILIVATGAQNPTITRELIYNKKELLILDLSIPKNVADDVQELSGVKLIHLDHLSQMTDETLERRKESIPQAKTIISEIESEFISWLETRKFAPTIKALKKKFKDMKDAEIDFQRRKISDFNDQQAEIISDRIIQKIMNHFANHLKGDSNTTDESLELIQRMFQLEDPVRK</sequence>
<dbReference type="InterPro" id="IPR018214">
    <property type="entry name" value="GluRdtase_CS"/>
</dbReference>
<dbReference type="Pfam" id="PF00745">
    <property type="entry name" value="GlutR_dimer"/>
    <property type="match status" value="1"/>
</dbReference>
<feature type="binding site" evidence="8">
    <location>
        <begin position="57"/>
        <end position="60"/>
    </location>
    <ligand>
        <name>substrate</name>
    </ligand>
</feature>
<dbReference type="InterPro" id="IPR036453">
    <property type="entry name" value="GluRdtase_dimer_dom_sf"/>
</dbReference>
<reference evidence="14" key="1">
    <citation type="journal article" date="2019" name="Int. J. Syst. Evol. Microbiol.">
        <title>The Global Catalogue of Microorganisms (GCM) 10K type strain sequencing project: providing services to taxonomists for standard genome sequencing and annotation.</title>
        <authorList>
            <consortium name="The Broad Institute Genomics Platform"/>
            <consortium name="The Broad Institute Genome Sequencing Center for Infectious Disease"/>
            <person name="Wu L."/>
            <person name="Ma J."/>
        </authorList>
    </citation>
    <scope>NUCLEOTIDE SEQUENCE [LARGE SCALE GENOMIC DNA]</scope>
    <source>
        <strain evidence="14">KCTC 42585</strain>
    </source>
</reference>
<dbReference type="EMBL" id="JBHULT010000006">
    <property type="protein sequence ID" value="MFD2517444.1"/>
    <property type="molecule type" value="Genomic_DNA"/>
</dbReference>
<feature type="domain" description="Tetrapyrrole biosynthesis glutamyl-tRNA reductase dimerisation" evidence="10">
    <location>
        <begin position="319"/>
        <end position="413"/>
    </location>
</feature>
<keyword evidence="6 8" id="KW-0627">Porphyrin biosynthesis</keyword>
<dbReference type="InterPro" id="IPR000343">
    <property type="entry name" value="4pyrrol_synth_GluRdtase"/>
</dbReference>
<evidence type="ECO:0000256" key="1">
    <source>
        <dbReference type="ARBA" id="ARBA00005059"/>
    </source>
</evidence>
<protein>
    <recommendedName>
        <fullName evidence="3 8">Glutamyl-tRNA reductase</fullName>
        <shortName evidence="8">GluTR</shortName>
        <ecNumber evidence="3 8">1.2.1.70</ecNumber>
    </recommendedName>
</protein>
<comment type="miscellaneous">
    <text evidence="8">During catalysis, the active site Cys acts as a nucleophile attacking the alpha-carbonyl group of tRNA-bound glutamate with the formation of a thioester intermediate between enzyme and glutamate, and the concomitant release of tRNA(Glu). The thioester intermediate is finally reduced by direct hydride transfer from NADPH, to form the product GSA.</text>
</comment>
<evidence type="ECO:0000256" key="2">
    <source>
        <dbReference type="ARBA" id="ARBA00005916"/>
    </source>
</evidence>
<evidence type="ECO:0000256" key="4">
    <source>
        <dbReference type="ARBA" id="ARBA00022857"/>
    </source>
</evidence>
<dbReference type="Proteomes" id="UP001597468">
    <property type="component" value="Unassembled WGS sequence"/>
</dbReference>
<dbReference type="SUPFAM" id="SSF69742">
    <property type="entry name" value="Glutamyl tRNA-reductase catalytic, N-terminal domain"/>
    <property type="match status" value="1"/>
</dbReference>
<keyword evidence="14" id="KW-1185">Reference proteome</keyword>
<dbReference type="GO" id="GO:0008883">
    <property type="term" value="F:glutamyl-tRNA reductase activity"/>
    <property type="evidence" value="ECO:0007669"/>
    <property type="project" value="UniProtKB-EC"/>
</dbReference>
<comment type="caution">
    <text evidence="13">The sequence shown here is derived from an EMBL/GenBank/DDBJ whole genome shotgun (WGS) entry which is preliminary data.</text>
</comment>
<name>A0ABW5IX90_9FLAO</name>
<dbReference type="Gene3D" id="3.40.50.720">
    <property type="entry name" value="NAD(P)-binding Rossmann-like Domain"/>
    <property type="match status" value="1"/>
</dbReference>
<dbReference type="RefSeq" id="WP_380749636.1">
    <property type="nucleotide sequence ID" value="NZ_JBHULT010000006.1"/>
</dbReference>
<feature type="binding site" evidence="8">
    <location>
        <position position="124"/>
    </location>
    <ligand>
        <name>substrate</name>
    </ligand>
</feature>
<evidence type="ECO:0000259" key="10">
    <source>
        <dbReference type="Pfam" id="PF00745"/>
    </source>
</evidence>
<evidence type="ECO:0000313" key="13">
    <source>
        <dbReference type="EMBL" id="MFD2517444.1"/>
    </source>
</evidence>
<dbReference type="InterPro" id="IPR015895">
    <property type="entry name" value="4pyrrol_synth_GluRdtase_N"/>
</dbReference>
<comment type="domain">
    <text evidence="8">Possesses an unusual extended V-shaped dimeric structure with each monomer consisting of three distinct domains arranged along a curved 'spinal' alpha-helix. The N-terminal catalytic domain specifically recognizes the glutamate moiety of the substrate. The second domain is the NADPH-binding domain, and the third C-terminal domain is responsible for dimerization.</text>
</comment>
<dbReference type="PANTHER" id="PTHR43013">
    <property type="entry name" value="GLUTAMYL-TRNA REDUCTASE"/>
    <property type="match status" value="1"/>
</dbReference>
<dbReference type="NCBIfam" id="TIGR01035">
    <property type="entry name" value="hemA"/>
    <property type="match status" value="1"/>
</dbReference>
<evidence type="ECO:0000313" key="14">
    <source>
        <dbReference type="Proteomes" id="UP001597468"/>
    </source>
</evidence>
<evidence type="ECO:0000256" key="9">
    <source>
        <dbReference type="RuleBase" id="RU000584"/>
    </source>
</evidence>
<dbReference type="InterPro" id="IPR036343">
    <property type="entry name" value="GluRdtase_N_sf"/>
</dbReference>
<feature type="site" description="Important for activity" evidence="8">
    <location>
        <position position="103"/>
    </location>
</feature>
<evidence type="ECO:0000256" key="8">
    <source>
        <dbReference type="HAMAP-Rule" id="MF_00087"/>
    </source>
</evidence>
<dbReference type="InterPro" id="IPR036291">
    <property type="entry name" value="NAD(P)-bd_dom_sf"/>
</dbReference>
<feature type="binding site" evidence="8">
    <location>
        <begin position="193"/>
        <end position="198"/>
    </location>
    <ligand>
        <name>NADP(+)</name>
        <dbReference type="ChEBI" id="CHEBI:58349"/>
    </ligand>
</feature>
<dbReference type="PIRSF" id="PIRSF000445">
    <property type="entry name" value="4pyrrol_synth_GluRdtase"/>
    <property type="match status" value="1"/>
</dbReference>
<organism evidence="13 14">
    <name type="scientific">Salinimicrobium flavum</name>
    <dbReference type="NCBI Taxonomy" id="1737065"/>
    <lineage>
        <taxon>Bacteria</taxon>
        <taxon>Pseudomonadati</taxon>
        <taxon>Bacteroidota</taxon>
        <taxon>Flavobacteriia</taxon>
        <taxon>Flavobacteriales</taxon>
        <taxon>Flavobacteriaceae</taxon>
        <taxon>Salinimicrobium</taxon>
    </lineage>
</organism>
<feature type="binding site" evidence="8">
    <location>
        <position position="113"/>
    </location>
    <ligand>
        <name>substrate</name>
    </ligand>
</feature>
<dbReference type="HAMAP" id="MF_00087">
    <property type="entry name" value="Glu_tRNA_reductase"/>
    <property type="match status" value="1"/>
</dbReference>
<keyword evidence="4 8" id="KW-0521">NADP</keyword>
<dbReference type="SUPFAM" id="SSF69075">
    <property type="entry name" value="Glutamyl tRNA-reductase dimerization domain"/>
    <property type="match status" value="1"/>
</dbReference>
<feature type="binding site" evidence="8">
    <location>
        <begin position="118"/>
        <end position="120"/>
    </location>
    <ligand>
        <name>substrate</name>
    </ligand>
</feature>
<evidence type="ECO:0000256" key="3">
    <source>
        <dbReference type="ARBA" id="ARBA00012970"/>
    </source>
</evidence>
<dbReference type="Gene3D" id="3.30.460.30">
    <property type="entry name" value="Glutamyl-tRNA reductase, N-terminal domain"/>
    <property type="match status" value="1"/>
</dbReference>
<dbReference type="Pfam" id="PF05201">
    <property type="entry name" value="GlutR_N"/>
    <property type="match status" value="1"/>
</dbReference>
<dbReference type="InterPro" id="IPR015896">
    <property type="entry name" value="4pyrrol_synth_GluRdtase_dimer"/>
</dbReference>
<evidence type="ECO:0000259" key="12">
    <source>
        <dbReference type="Pfam" id="PF05201"/>
    </source>
</evidence>
<proteinExistence type="inferred from homology"/>
<dbReference type="EC" id="1.2.1.70" evidence="3 8"/>
<accession>A0ABW5IX90</accession>